<gene>
    <name evidence="1" type="ordered locus">VIT_03s0038g00520</name>
</gene>
<dbReference type="PaxDb" id="29760-VIT_03s0038g00520.t01"/>
<reference evidence="2" key="1">
    <citation type="journal article" date="2007" name="Nature">
        <title>The grapevine genome sequence suggests ancestral hexaploidization in major angiosperm phyla.</title>
        <authorList>
            <consortium name="The French-Italian Public Consortium for Grapevine Genome Characterization."/>
            <person name="Jaillon O."/>
            <person name="Aury J.-M."/>
            <person name="Noel B."/>
            <person name="Policriti A."/>
            <person name="Clepet C."/>
            <person name="Casagrande A."/>
            <person name="Choisne N."/>
            <person name="Aubourg S."/>
            <person name="Vitulo N."/>
            <person name="Jubin C."/>
            <person name="Vezzi A."/>
            <person name="Legeai F."/>
            <person name="Hugueney P."/>
            <person name="Dasilva C."/>
            <person name="Horner D."/>
            <person name="Mica E."/>
            <person name="Jublot D."/>
            <person name="Poulain J."/>
            <person name="Bruyere C."/>
            <person name="Billault A."/>
            <person name="Segurens B."/>
            <person name="Gouyvenoux M."/>
            <person name="Ugarte E."/>
            <person name="Cattonaro F."/>
            <person name="Anthouard V."/>
            <person name="Vico V."/>
            <person name="Del Fabbro C."/>
            <person name="Alaux M."/>
            <person name="Di Gaspero G."/>
            <person name="Dumas V."/>
            <person name="Felice N."/>
            <person name="Paillard S."/>
            <person name="Juman I."/>
            <person name="Moroldo M."/>
            <person name="Scalabrin S."/>
            <person name="Canaguier A."/>
            <person name="Le Clainche I."/>
            <person name="Malacrida G."/>
            <person name="Durand E."/>
            <person name="Pesole G."/>
            <person name="Laucou V."/>
            <person name="Chatelet P."/>
            <person name="Merdinoglu D."/>
            <person name="Delledonne M."/>
            <person name="Pezzotti M."/>
            <person name="Lecharny A."/>
            <person name="Scarpelli C."/>
            <person name="Artiguenave F."/>
            <person name="Pe M.E."/>
            <person name="Valle G."/>
            <person name="Morgante M."/>
            <person name="Caboche M."/>
            <person name="Adam-Blondon A.-F."/>
            <person name="Weissenbach J."/>
            <person name="Quetier F."/>
            <person name="Wincker P."/>
        </authorList>
    </citation>
    <scope>NUCLEOTIDE SEQUENCE [LARGE SCALE GENOMIC DNA]</scope>
    <source>
        <strain evidence="2">cv. Pinot noir / PN40024</strain>
    </source>
</reference>
<keyword evidence="2" id="KW-1185">Reference proteome</keyword>
<dbReference type="EMBL" id="FN596508">
    <property type="protein sequence ID" value="CBI38002.3"/>
    <property type="molecule type" value="Genomic_DNA"/>
</dbReference>
<organism evidence="1 2">
    <name type="scientific">Vitis vinifera</name>
    <name type="common">Grape</name>
    <dbReference type="NCBI Taxonomy" id="29760"/>
    <lineage>
        <taxon>Eukaryota</taxon>
        <taxon>Viridiplantae</taxon>
        <taxon>Streptophyta</taxon>
        <taxon>Embryophyta</taxon>
        <taxon>Tracheophyta</taxon>
        <taxon>Spermatophyta</taxon>
        <taxon>Magnoliopsida</taxon>
        <taxon>eudicotyledons</taxon>
        <taxon>Gunneridae</taxon>
        <taxon>Pentapetalae</taxon>
        <taxon>rosids</taxon>
        <taxon>Vitales</taxon>
        <taxon>Vitaceae</taxon>
        <taxon>Viteae</taxon>
        <taxon>Vitis</taxon>
    </lineage>
</organism>
<proteinExistence type="predicted"/>
<dbReference type="STRING" id="29760.D7U5I3"/>
<dbReference type="Proteomes" id="UP000009183">
    <property type="component" value="Chromosome 3"/>
</dbReference>
<evidence type="ECO:0000313" key="2">
    <source>
        <dbReference type="Proteomes" id="UP000009183"/>
    </source>
</evidence>
<dbReference type="HOGENOM" id="CLU_2854241_0_0_1"/>
<protein>
    <submittedName>
        <fullName evidence="1">Uncharacterized protein</fullName>
    </submittedName>
</protein>
<dbReference type="AlphaFoldDB" id="D7U5I3"/>
<sequence length="65" mass="7528">MKSKTRILAPTSPTILSSRSLRETSLMRSATSASKRLARLKPTVVFTQLWRISGEKNRKRERKQR</sequence>
<accession>D7U5I3</accession>
<evidence type="ECO:0000313" key="1">
    <source>
        <dbReference type="EMBL" id="CBI38002.3"/>
    </source>
</evidence>
<dbReference type="InParanoid" id="D7U5I3"/>
<name>D7U5I3_VITVI</name>